<dbReference type="RefSeq" id="WP_198316457.1">
    <property type="nucleotide sequence ID" value="NZ_CP022098.1"/>
</dbReference>
<evidence type="ECO:0000256" key="4">
    <source>
        <dbReference type="ARBA" id="ARBA00012030"/>
    </source>
</evidence>
<evidence type="ECO:0000259" key="12">
    <source>
        <dbReference type="SMART" id="SM00986"/>
    </source>
</evidence>
<proteinExistence type="inferred from homology"/>
<dbReference type="AlphaFoldDB" id="A0A250IUY6"/>
<evidence type="ECO:0000256" key="8">
    <source>
        <dbReference type="ARBA" id="ARBA00023204"/>
    </source>
</evidence>
<organism evidence="13 14">
    <name type="scientific">Cystobacter fuscus</name>
    <dbReference type="NCBI Taxonomy" id="43"/>
    <lineage>
        <taxon>Bacteria</taxon>
        <taxon>Pseudomonadati</taxon>
        <taxon>Myxococcota</taxon>
        <taxon>Myxococcia</taxon>
        <taxon>Myxococcales</taxon>
        <taxon>Cystobacterineae</taxon>
        <taxon>Archangiaceae</taxon>
        <taxon>Cystobacter</taxon>
    </lineage>
</organism>
<evidence type="ECO:0000256" key="10">
    <source>
        <dbReference type="PROSITE-ProRule" id="PRU10072"/>
    </source>
</evidence>
<dbReference type="NCBIfam" id="NF003591">
    <property type="entry name" value="PRK05254.1-4"/>
    <property type="match status" value="1"/>
</dbReference>
<evidence type="ECO:0000313" key="13">
    <source>
        <dbReference type="EMBL" id="ATB35565.1"/>
    </source>
</evidence>
<evidence type="ECO:0000256" key="9">
    <source>
        <dbReference type="HAMAP-Rule" id="MF_00148"/>
    </source>
</evidence>
<comment type="subcellular location">
    <subcellularLocation>
        <location evidence="9">Cytoplasm</location>
    </subcellularLocation>
</comment>
<dbReference type="FunFam" id="3.40.470.10:FF:000001">
    <property type="entry name" value="Uracil-DNA glycosylase"/>
    <property type="match status" value="1"/>
</dbReference>
<sequence length="227" mass="25191">MSSLKSLLPEEWREALGDVLASPGFRQLEEFVARERQQHKVYPPEEDLFSAFRLTPYGQVKVLILGQDPYHGAGQAHGLAFSVRPGVKPPPSLVNIFKELQSDLGLPRPKEGSLVQWAERGVFLLNAVLTVREAEPNSHAGRGWEAFTDAVIRAVSEQPEPVVFVLWGSYAQKKEALIDERRHAVIKGPHPSPLSASRGFFGSKPFSLANAELEKRGRAPVDWRLPG</sequence>
<dbReference type="NCBIfam" id="NF003589">
    <property type="entry name" value="PRK05254.1-2"/>
    <property type="match status" value="1"/>
</dbReference>
<comment type="similarity">
    <text evidence="3 9 11">Belongs to the uracil-DNA glycosylase (UDG) superfamily. UNG family.</text>
</comment>
<evidence type="ECO:0000256" key="11">
    <source>
        <dbReference type="RuleBase" id="RU003780"/>
    </source>
</evidence>
<dbReference type="HAMAP" id="MF_00148">
    <property type="entry name" value="UDG"/>
    <property type="match status" value="1"/>
</dbReference>
<dbReference type="NCBIfam" id="TIGR00628">
    <property type="entry name" value="ung"/>
    <property type="match status" value="1"/>
</dbReference>
<accession>A0A250IUY6</accession>
<comment type="catalytic activity">
    <reaction evidence="1 9 11">
        <text>Hydrolyzes single-stranded DNA or mismatched double-stranded DNA and polynucleotides, releasing free uracil.</text>
        <dbReference type="EC" id="3.2.2.27"/>
    </reaction>
</comment>
<reference evidence="13 14" key="1">
    <citation type="submission" date="2017-06" db="EMBL/GenBank/DDBJ databases">
        <title>Sequencing and comparative analysis of myxobacterial genomes.</title>
        <authorList>
            <person name="Rupp O."/>
            <person name="Goesmann A."/>
            <person name="Sogaard-Andersen L."/>
        </authorList>
    </citation>
    <scope>NUCLEOTIDE SEQUENCE [LARGE SCALE GENOMIC DNA]</scope>
    <source>
        <strain evidence="13 14">DSM 52655</strain>
    </source>
</reference>
<dbReference type="CDD" id="cd10027">
    <property type="entry name" value="UDG-F1-like"/>
    <property type="match status" value="1"/>
</dbReference>
<dbReference type="GO" id="GO:0004844">
    <property type="term" value="F:uracil DNA N-glycosylase activity"/>
    <property type="evidence" value="ECO:0007669"/>
    <property type="project" value="UniProtKB-UniRule"/>
</dbReference>
<dbReference type="InterPro" id="IPR018085">
    <property type="entry name" value="Ura-DNA_Glyclase_AS"/>
</dbReference>
<dbReference type="SMART" id="SM00987">
    <property type="entry name" value="UreE_C"/>
    <property type="match status" value="1"/>
</dbReference>
<dbReference type="PANTHER" id="PTHR11264">
    <property type="entry name" value="URACIL-DNA GLYCOSYLASE"/>
    <property type="match status" value="1"/>
</dbReference>
<dbReference type="Gene3D" id="3.40.470.10">
    <property type="entry name" value="Uracil-DNA glycosylase-like domain"/>
    <property type="match status" value="1"/>
</dbReference>
<keyword evidence="9" id="KW-0963">Cytoplasm</keyword>
<evidence type="ECO:0000256" key="2">
    <source>
        <dbReference type="ARBA" id="ARBA00002631"/>
    </source>
</evidence>
<dbReference type="InterPro" id="IPR005122">
    <property type="entry name" value="Uracil-DNA_glycosylase-like"/>
</dbReference>
<keyword evidence="7 9" id="KW-0378">Hydrolase</keyword>
<evidence type="ECO:0000256" key="5">
    <source>
        <dbReference type="ARBA" id="ARBA00018429"/>
    </source>
</evidence>
<keyword evidence="6 9" id="KW-0227">DNA damage</keyword>
<comment type="function">
    <text evidence="2 9 11">Excises uracil residues from the DNA which can arise as a result of misincorporation of dUMP residues by DNA polymerase or due to deamination of cytosine.</text>
</comment>
<dbReference type="SUPFAM" id="SSF52141">
    <property type="entry name" value="Uracil-DNA glycosylase-like"/>
    <property type="match status" value="1"/>
</dbReference>
<evidence type="ECO:0000313" key="14">
    <source>
        <dbReference type="Proteomes" id="UP000217257"/>
    </source>
</evidence>
<dbReference type="InterPro" id="IPR002043">
    <property type="entry name" value="UDG_fam1"/>
</dbReference>
<protein>
    <recommendedName>
        <fullName evidence="5 9">Uracil-DNA glycosylase</fullName>
        <shortName evidence="9">UDG</shortName>
        <ecNumber evidence="4 9">3.2.2.27</ecNumber>
    </recommendedName>
</protein>
<dbReference type="PROSITE" id="PS00130">
    <property type="entry name" value="U_DNA_GLYCOSYLASE"/>
    <property type="match status" value="1"/>
</dbReference>
<evidence type="ECO:0000256" key="6">
    <source>
        <dbReference type="ARBA" id="ARBA00022763"/>
    </source>
</evidence>
<dbReference type="EMBL" id="CP022098">
    <property type="protein sequence ID" value="ATB35565.1"/>
    <property type="molecule type" value="Genomic_DNA"/>
</dbReference>
<keyword evidence="8 9" id="KW-0234">DNA repair</keyword>
<dbReference type="EC" id="3.2.2.27" evidence="4 9"/>
<evidence type="ECO:0000256" key="7">
    <source>
        <dbReference type="ARBA" id="ARBA00022801"/>
    </source>
</evidence>
<evidence type="ECO:0000256" key="3">
    <source>
        <dbReference type="ARBA" id="ARBA00008184"/>
    </source>
</evidence>
<dbReference type="GO" id="GO:0097510">
    <property type="term" value="P:base-excision repair, AP site formation via deaminated base removal"/>
    <property type="evidence" value="ECO:0007669"/>
    <property type="project" value="TreeGrafter"/>
</dbReference>
<dbReference type="Proteomes" id="UP000217257">
    <property type="component" value="Chromosome"/>
</dbReference>
<dbReference type="Pfam" id="PF03167">
    <property type="entry name" value="UDG"/>
    <property type="match status" value="1"/>
</dbReference>
<dbReference type="NCBIfam" id="NF003592">
    <property type="entry name" value="PRK05254.1-5"/>
    <property type="match status" value="1"/>
</dbReference>
<dbReference type="InterPro" id="IPR036895">
    <property type="entry name" value="Uracil-DNA_glycosylase-like_sf"/>
</dbReference>
<feature type="active site" description="Proton acceptor" evidence="9 10">
    <location>
        <position position="68"/>
    </location>
</feature>
<dbReference type="NCBIfam" id="NF003588">
    <property type="entry name" value="PRK05254.1-1"/>
    <property type="match status" value="1"/>
</dbReference>
<dbReference type="SMART" id="SM00986">
    <property type="entry name" value="UDG"/>
    <property type="match status" value="1"/>
</dbReference>
<dbReference type="GO" id="GO:0005737">
    <property type="term" value="C:cytoplasm"/>
    <property type="evidence" value="ECO:0007669"/>
    <property type="project" value="UniProtKB-SubCell"/>
</dbReference>
<dbReference type="PANTHER" id="PTHR11264:SF0">
    <property type="entry name" value="URACIL-DNA GLYCOSYLASE"/>
    <property type="match status" value="1"/>
</dbReference>
<evidence type="ECO:0000256" key="1">
    <source>
        <dbReference type="ARBA" id="ARBA00001400"/>
    </source>
</evidence>
<gene>
    <name evidence="9" type="primary">ung</name>
    <name evidence="13" type="ORF">CYFUS_000978</name>
</gene>
<feature type="domain" description="Uracil-DNA glycosylase-like" evidence="12">
    <location>
        <begin position="53"/>
        <end position="213"/>
    </location>
</feature>
<dbReference type="KEGG" id="cfus:CYFUS_000978"/>
<name>A0A250IUY6_9BACT</name>